<organism evidence="1 2">
    <name type="scientific">Neurospora intermedia</name>
    <dbReference type="NCBI Taxonomy" id="5142"/>
    <lineage>
        <taxon>Eukaryota</taxon>
        <taxon>Fungi</taxon>
        <taxon>Dikarya</taxon>
        <taxon>Ascomycota</taxon>
        <taxon>Pezizomycotina</taxon>
        <taxon>Sordariomycetes</taxon>
        <taxon>Sordariomycetidae</taxon>
        <taxon>Sordariales</taxon>
        <taxon>Sordariaceae</taxon>
        <taxon>Neurospora</taxon>
    </lineage>
</organism>
<reference evidence="1 2" key="1">
    <citation type="submission" date="2023-09" db="EMBL/GenBank/DDBJ databases">
        <title>Multi-omics analysis of a traditional fermented food reveals byproduct-associated fungal strains for waste-to-food upcycling.</title>
        <authorList>
            <consortium name="Lawrence Berkeley National Laboratory"/>
            <person name="Rekdal V.M."/>
            <person name="Villalobos-Escobedo J.M."/>
            <person name="Rodriguez-Valeron N."/>
            <person name="Garcia M.O."/>
            <person name="Vasquez D.P."/>
            <person name="Damayanti I."/>
            <person name="Sorensen P.M."/>
            <person name="Baidoo E.E."/>
            <person name="De Carvalho A.C."/>
            <person name="Riley R."/>
            <person name="Lipzen A."/>
            <person name="He G."/>
            <person name="Yan M."/>
            <person name="Haridas S."/>
            <person name="Daum C."/>
            <person name="Yoshinaga Y."/>
            <person name="Ng V."/>
            <person name="Grigoriev I.V."/>
            <person name="Munk R."/>
            <person name="Nuraida L."/>
            <person name="Wijaya C.H."/>
            <person name="Morales P.-C."/>
            <person name="Keasling J.D."/>
        </authorList>
    </citation>
    <scope>NUCLEOTIDE SEQUENCE [LARGE SCALE GENOMIC DNA]</scope>
    <source>
        <strain evidence="1 2">FGSC 2613</strain>
    </source>
</reference>
<protein>
    <submittedName>
        <fullName evidence="1">Uncharacterized protein</fullName>
    </submittedName>
</protein>
<evidence type="ECO:0000313" key="2">
    <source>
        <dbReference type="Proteomes" id="UP001451303"/>
    </source>
</evidence>
<proteinExistence type="predicted"/>
<keyword evidence="2" id="KW-1185">Reference proteome</keyword>
<accession>A0ABR3DNC9</accession>
<dbReference type="EMBL" id="JAVLET010000001">
    <property type="protein sequence ID" value="KAL0474173.1"/>
    <property type="molecule type" value="Genomic_DNA"/>
</dbReference>
<sequence>IIRLAPNKAFSSNWLDLSAKTVICIEIALVDSDYSTIAPGPSRVFSNYLKL</sequence>
<gene>
    <name evidence="1" type="ORF">QR685DRAFT_430127</name>
</gene>
<dbReference type="Proteomes" id="UP001451303">
    <property type="component" value="Unassembled WGS sequence"/>
</dbReference>
<comment type="caution">
    <text evidence="1">The sequence shown here is derived from an EMBL/GenBank/DDBJ whole genome shotgun (WGS) entry which is preliminary data.</text>
</comment>
<feature type="non-terminal residue" evidence="1">
    <location>
        <position position="1"/>
    </location>
</feature>
<name>A0ABR3DNC9_NEUIN</name>
<evidence type="ECO:0000313" key="1">
    <source>
        <dbReference type="EMBL" id="KAL0474173.1"/>
    </source>
</evidence>